<dbReference type="Gene3D" id="3.40.50.150">
    <property type="entry name" value="Vaccinia Virus protein VP39"/>
    <property type="match status" value="1"/>
</dbReference>
<feature type="non-terminal residue" evidence="4">
    <location>
        <position position="1"/>
    </location>
</feature>
<gene>
    <name evidence="4" type="ORF">DHW31_02850</name>
</gene>
<dbReference type="AlphaFoldDB" id="A0A3D2SBR5"/>
<comment type="caution">
    <text evidence="4">The sequence shown here is derived from an EMBL/GenBank/DDBJ whole genome shotgun (WGS) entry which is preliminary data.</text>
</comment>
<dbReference type="InterPro" id="IPR029063">
    <property type="entry name" value="SAM-dependent_MTases_sf"/>
</dbReference>
<dbReference type="Pfam" id="PF01555">
    <property type="entry name" value="N6_N4_Mtase"/>
    <property type="match status" value="1"/>
</dbReference>
<organism evidence="4 5">
    <name type="scientific">Bacteroides graminisolvens</name>
    <dbReference type="NCBI Taxonomy" id="477666"/>
    <lineage>
        <taxon>Bacteria</taxon>
        <taxon>Pseudomonadati</taxon>
        <taxon>Bacteroidota</taxon>
        <taxon>Bacteroidia</taxon>
        <taxon>Bacteroidales</taxon>
        <taxon>Bacteroidaceae</taxon>
        <taxon>Bacteroides</taxon>
    </lineage>
</organism>
<dbReference type="EMBL" id="DPVG01000100">
    <property type="protein sequence ID" value="HCK23712.1"/>
    <property type="molecule type" value="Genomic_DNA"/>
</dbReference>
<dbReference type="SUPFAM" id="SSF53335">
    <property type="entry name" value="S-adenosyl-L-methionine-dependent methyltransferases"/>
    <property type="match status" value="1"/>
</dbReference>
<reference evidence="4 5" key="1">
    <citation type="journal article" date="2018" name="Nat. Biotechnol.">
        <title>A standardized bacterial taxonomy based on genome phylogeny substantially revises the tree of life.</title>
        <authorList>
            <person name="Parks D.H."/>
            <person name="Chuvochina M."/>
            <person name="Waite D.W."/>
            <person name="Rinke C."/>
            <person name="Skarshewski A."/>
            <person name="Chaumeil P.A."/>
            <person name="Hugenholtz P."/>
        </authorList>
    </citation>
    <scope>NUCLEOTIDE SEQUENCE [LARGE SCALE GENOMIC DNA]</scope>
    <source>
        <strain evidence="4">UBA9667</strain>
    </source>
</reference>
<evidence type="ECO:0000256" key="2">
    <source>
        <dbReference type="ARBA" id="ARBA00022679"/>
    </source>
</evidence>
<proteinExistence type="predicted"/>
<keyword evidence="1 4" id="KW-0489">Methyltransferase</keyword>
<evidence type="ECO:0000259" key="3">
    <source>
        <dbReference type="Pfam" id="PF01555"/>
    </source>
</evidence>
<dbReference type="GO" id="GO:0003677">
    <property type="term" value="F:DNA binding"/>
    <property type="evidence" value="ECO:0007669"/>
    <property type="project" value="InterPro"/>
</dbReference>
<evidence type="ECO:0000313" key="4">
    <source>
        <dbReference type="EMBL" id="HCK23712.1"/>
    </source>
</evidence>
<dbReference type="Proteomes" id="UP000263098">
    <property type="component" value="Unassembled WGS sequence"/>
</dbReference>
<evidence type="ECO:0000256" key="1">
    <source>
        <dbReference type="ARBA" id="ARBA00022603"/>
    </source>
</evidence>
<keyword evidence="2 4" id="KW-0808">Transferase</keyword>
<dbReference type="InterPro" id="IPR002941">
    <property type="entry name" value="DNA_methylase_N4/N6"/>
</dbReference>
<evidence type="ECO:0000313" key="5">
    <source>
        <dbReference type="Proteomes" id="UP000263098"/>
    </source>
</evidence>
<protein>
    <submittedName>
        <fullName evidence="4">Site-specific DNA-methyltransferase</fullName>
    </submittedName>
</protein>
<dbReference type="GO" id="GO:0008170">
    <property type="term" value="F:N-methyltransferase activity"/>
    <property type="evidence" value="ECO:0007669"/>
    <property type="project" value="InterPro"/>
</dbReference>
<dbReference type="GO" id="GO:0032259">
    <property type="term" value="P:methylation"/>
    <property type="evidence" value="ECO:0007669"/>
    <property type="project" value="UniProtKB-KW"/>
</dbReference>
<accession>A0A3D2SBR5</accession>
<sequence length="279" mass="31705">KPSSLIKQMLFIATKNNDIVLDFFSGSATTAHAVMQLNAEDGGKRKFIMVQLPEATDEKNEAYKAGYKNICEIGKERIRRAAKSIVNGQLSTVNEKKAELEKLINGKLIMENGQWKFSEGLLIDEKAESMLQDINRLQFAIDHLDTGFRVYRLDESNMQDVYYRPQDYKQETLDLFADNVKPDRTPDDLLAQVMLDWGLPLSLKIEQVKIASKQVFKVAGDSLYACFDKGIDEDFAKAIAQDKPLRIVFRDNGFKNDTAKTNVKQLLKQLSPETEMKVI</sequence>
<feature type="domain" description="DNA methylase N-4/N-6" evidence="3">
    <location>
        <begin position="1"/>
        <end position="48"/>
    </location>
</feature>
<name>A0A3D2SBR5_9BACE</name>